<keyword evidence="1" id="KW-0002">3D-structure</keyword>
<proteinExistence type="evidence at protein level"/>
<evidence type="ECO:0000313" key="1">
    <source>
        <dbReference type="PDB" id="2MM5"/>
    </source>
</evidence>
<protein>
    <submittedName>
        <fullName evidence="1">Alpha amylase Alstotide S4</fullName>
    </submittedName>
</protein>
<dbReference type="PDB" id="2MM5">
    <property type="method" value="NMR"/>
    <property type="chains" value="A=1-30"/>
</dbReference>
<sequence length="30" mass="3325">CVPQYGVCDGIINQCCDPYYCSPPIYGHCI</sequence>
<reference evidence="1" key="1">
    <citation type="submission" date="2014-03" db="PDB data bank">
        <title>solution structure of alpha-amylase inhibitor peptide aS4 from Allatide scholaris.</title>
        <authorList>
            <person name="Wang S."/>
            <person name="Nguyen Q."/>
            <person name="Tam J."/>
        </authorList>
    </citation>
    <scope>STRUCTURE BY NMR</scope>
</reference>
<dbReference type="SMR" id="A0A1P7TZ76"/>
<name>A0A1P7TZ76_ALSSC</name>
<organism evidence="1">
    <name type="scientific">Alstonia scholaris</name>
    <name type="common">Dogbane</name>
    <name type="synonym">Echites scholaris</name>
    <dbReference type="NCBI Taxonomy" id="52822"/>
    <lineage>
        <taxon>Eukaryota</taxon>
        <taxon>Viridiplantae</taxon>
        <taxon>Streptophyta</taxon>
        <taxon>Embryophyta</taxon>
        <taxon>Tracheophyta</taxon>
        <taxon>Spermatophyta</taxon>
        <taxon>Magnoliopsida</taxon>
        <taxon>eudicotyledons</taxon>
        <taxon>Gunneridae</taxon>
        <taxon>Pentapetalae</taxon>
        <taxon>asterids</taxon>
        <taxon>lamiids</taxon>
        <taxon>Gentianales</taxon>
        <taxon>Apocynaceae</taxon>
        <taxon>Rauvolfioideae</taxon>
        <taxon>Alstonieae</taxon>
        <taxon>Alstonia</taxon>
    </lineage>
</organism>
<dbReference type="AlphaFoldDB" id="A0A1P7TZ76"/>
<accession>A0A1P7TZ76</accession>